<accession>A0A7J6ATQ8</accession>
<proteinExistence type="predicted"/>
<evidence type="ECO:0000313" key="2">
    <source>
        <dbReference type="Proteomes" id="UP000593565"/>
    </source>
</evidence>
<reference evidence="1 2" key="1">
    <citation type="submission" date="2020-02" db="EMBL/GenBank/DDBJ databases">
        <title>A chromosome-scale genome assembly of the black bullhead catfish (Ameiurus melas).</title>
        <authorList>
            <person name="Wen M."/>
            <person name="Zham M."/>
            <person name="Cabau C."/>
            <person name="Klopp C."/>
            <person name="Donnadieu C."/>
            <person name="Roques C."/>
            <person name="Bouchez O."/>
            <person name="Lampietro C."/>
            <person name="Jouanno E."/>
            <person name="Herpin A."/>
            <person name="Louis A."/>
            <person name="Berthelot C."/>
            <person name="Parey E."/>
            <person name="Roest-Crollius H."/>
            <person name="Braasch I."/>
            <person name="Postlethwait J."/>
            <person name="Robinson-Rechavi M."/>
            <person name="Echchiki A."/>
            <person name="Begum T."/>
            <person name="Montfort J."/>
            <person name="Schartl M."/>
            <person name="Bobe J."/>
            <person name="Guiguen Y."/>
        </authorList>
    </citation>
    <scope>NUCLEOTIDE SEQUENCE [LARGE SCALE GENOMIC DNA]</scope>
    <source>
        <strain evidence="1">M_S1</strain>
        <tissue evidence="1">Blood</tissue>
    </source>
</reference>
<name>A0A7J6ATQ8_AMEME</name>
<comment type="caution">
    <text evidence="1">The sequence shown here is derived from an EMBL/GenBank/DDBJ whole genome shotgun (WGS) entry which is preliminary data.</text>
</comment>
<dbReference type="EMBL" id="JAAGNN010000008">
    <property type="protein sequence ID" value="KAF4086302.1"/>
    <property type="molecule type" value="Genomic_DNA"/>
</dbReference>
<evidence type="ECO:0000313" key="1">
    <source>
        <dbReference type="EMBL" id="KAF4086302.1"/>
    </source>
</evidence>
<sequence>MTSAIQVVRGGVQSGPRRAHTHRALGGDCSKRTCKVTCSPKLYAYFMKPAFTNRTGFKASFGRWDRTDLATQGRRVRLHSVNSRFVWTEWESCHLH</sequence>
<organism evidence="1 2">
    <name type="scientific">Ameiurus melas</name>
    <name type="common">Black bullhead</name>
    <name type="synonym">Silurus melas</name>
    <dbReference type="NCBI Taxonomy" id="219545"/>
    <lineage>
        <taxon>Eukaryota</taxon>
        <taxon>Metazoa</taxon>
        <taxon>Chordata</taxon>
        <taxon>Craniata</taxon>
        <taxon>Vertebrata</taxon>
        <taxon>Euteleostomi</taxon>
        <taxon>Actinopterygii</taxon>
        <taxon>Neopterygii</taxon>
        <taxon>Teleostei</taxon>
        <taxon>Ostariophysi</taxon>
        <taxon>Siluriformes</taxon>
        <taxon>Ictaluridae</taxon>
        <taxon>Ameiurus</taxon>
    </lineage>
</organism>
<keyword evidence="2" id="KW-1185">Reference proteome</keyword>
<dbReference type="Proteomes" id="UP000593565">
    <property type="component" value="Unassembled WGS sequence"/>
</dbReference>
<protein>
    <submittedName>
        <fullName evidence="1">Uncharacterized protein</fullName>
    </submittedName>
</protein>
<dbReference type="AlphaFoldDB" id="A0A7J6ATQ8"/>
<gene>
    <name evidence="1" type="ORF">AMELA_G00104500</name>
</gene>